<protein>
    <submittedName>
        <fullName evidence="7">GRIP1-associated 1-like isoform X2</fullName>
    </submittedName>
</protein>
<feature type="coiled-coil region" evidence="2">
    <location>
        <begin position="1122"/>
        <end position="1163"/>
    </location>
</feature>
<dbReference type="Pfam" id="PF19037">
    <property type="entry name" value="Fuz_longin_2"/>
    <property type="match status" value="1"/>
</dbReference>
<dbReference type="PRINTS" id="PR01546">
    <property type="entry name" value="YEAST73DUF"/>
</dbReference>
<evidence type="ECO:0000313" key="8">
    <source>
        <dbReference type="Proteomes" id="UP000290572"/>
    </source>
</evidence>
<dbReference type="Proteomes" id="UP000290572">
    <property type="component" value="Unassembled WGS sequence"/>
</dbReference>
<evidence type="ECO:0000259" key="4">
    <source>
        <dbReference type="Pfam" id="PF19036"/>
    </source>
</evidence>
<comment type="caution">
    <text evidence="7">The sequence shown here is derived from an EMBL/GenBank/DDBJ whole genome shotgun (WGS) entry which is preliminary data.</text>
</comment>
<dbReference type="InterPro" id="IPR043971">
    <property type="entry name" value="FUZ/MON1/HPS1_longin_2"/>
</dbReference>
<evidence type="ECO:0000256" key="2">
    <source>
        <dbReference type="SAM" id="Coils"/>
    </source>
</evidence>
<evidence type="ECO:0000259" key="5">
    <source>
        <dbReference type="Pfam" id="PF19037"/>
    </source>
</evidence>
<dbReference type="PANTHER" id="PTHR18978:SF1">
    <property type="entry name" value="GRIP1-ASSOCIATED PROTEIN 1"/>
    <property type="match status" value="1"/>
</dbReference>
<feature type="region of interest" description="Disordered" evidence="3">
    <location>
        <begin position="1"/>
        <end position="22"/>
    </location>
</feature>
<evidence type="ECO:0007829" key="9">
    <source>
        <dbReference type="PeptideAtlas" id="A0A498NEL2"/>
    </source>
</evidence>
<evidence type="ECO:0000256" key="3">
    <source>
        <dbReference type="SAM" id="MobiDB-lite"/>
    </source>
</evidence>
<feature type="compositionally biased region" description="Low complexity" evidence="3">
    <location>
        <begin position="1014"/>
        <end position="1030"/>
    </location>
</feature>
<evidence type="ECO:0000259" key="6">
    <source>
        <dbReference type="Pfam" id="PF19038"/>
    </source>
</evidence>
<dbReference type="GO" id="GO:0098837">
    <property type="term" value="C:postsynaptic recycling endosome"/>
    <property type="evidence" value="ECO:0007669"/>
    <property type="project" value="TreeGrafter"/>
</dbReference>
<proteinExistence type="evidence at protein level"/>
<feature type="coiled-coil region" evidence="2">
    <location>
        <begin position="446"/>
        <end position="535"/>
    </location>
</feature>
<dbReference type="InterPro" id="IPR004353">
    <property type="entry name" value="Mon1"/>
</dbReference>
<dbReference type="InterPro" id="IPR043970">
    <property type="entry name" value="FUZ/MON1/HPS1_longin_3"/>
</dbReference>
<dbReference type="Pfam" id="PF19036">
    <property type="entry name" value="Fuz_longin_1"/>
    <property type="match status" value="1"/>
</dbReference>
<organism evidence="7 8">
    <name type="scientific">Labeo rohita</name>
    <name type="common">Indian major carp</name>
    <name type="synonym">Cyprinus rohita</name>
    <dbReference type="NCBI Taxonomy" id="84645"/>
    <lineage>
        <taxon>Eukaryota</taxon>
        <taxon>Metazoa</taxon>
        <taxon>Chordata</taxon>
        <taxon>Craniata</taxon>
        <taxon>Vertebrata</taxon>
        <taxon>Euteleostomi</taxon>
        <taxon>Actinopterygii</taxon>
        <taxon>Neopterygii</taxon>
        <taxon>Teleostei</taxon>
        <taxon>Ostariophysi</taxon>
        <taxon>Cypriniformes</taxon>
        <taxon>Cyprinidae</taxon>
        <taxon>Labeoninae</taxon>
        <taxon>Labeonini</taxon>
        <taxon>Labeo</taxon>
    </lineage>
</organism>
<feature type="coiled-coil region" evidence="2">
    <location>
        <begin position="615"/>
        <end position="802"/>
    </location>
</feature>
<dbReference type="EMBL" id="QBIY01011857">
    <property type="protein sequence ID" value="RXN28597.1"/>
    <property type="molecule type" value="Genomic_DNA"/>
</dbReference>
<dbReference type="GO" id="GO:0099158">
    <property type="term" value="P:regulation of recycling endosome localization within postsynapse"/>
    <property type="evidence" value="ECO:0007669"/>
    <property type="project" value="TreeGrafter"/>
</dbReference>
<feature type="coiled-coil region" evidence="2">
    <location>
        <begin position="1040"/>
        <end position="1067"/>
    </location>
</feature>
<feature type="domain" description="FUZ/MON1/HPS1 first Longin" evidence="4">
    <location>
        <begin position="69"/>
        <end position="190"/>
    </location>
</feature>
<evidence type="ECO:0000313" key="7">
    <source>
        <dbReference type="EMBL" id="RXN28597.1"/>
    </source>
</evidence>
<evidence type="ECO:0000256" key="1">
    <source>
        <dbReference type="ARBA" id="ARBA00008968"/>
    </source>
</evidence>
<dbReference type="GO" id="GO:0098887">
    <property type="term" value="P:neurotransmitter receptor transport, endosome to postsynaptic membrane"/>
    <property type="evidence" value="ECO:0007669"/>
    <property type="project" value="TreeGrafter"/>
</dbReference>
<keyword evidence="9" id="KW-1267">Proteomics identification</keyword>
<dbReference type="GO" id="GO:0098998">
    <property type="term" value="C:extrinsic component of postsynaptic early endosome membrane"/>
    <property type="evidence" value="ECO:0007669"/>
    <property type="project" value="TreeGrafter"/>
</dbReference>
<feature type="region of interest" description="Disordered" evidence="3">
    <location>
        <begin position="1011"/>
        <end position="1039"/>
    </location>
</feature>
<comment type="similarity">
    <text evidence="1">Belongs to the MON1/SAND family.</text>
</comment>
<dbReference type="GO" id="GO:0006623">
    <property type="term" value="P:protein targeting to vacuole"/>
    <property type="evidence" value="ECO:0007669"/>
    <property type="project" value="InterPro"/>
</dbReference>
<dbReference type="STRING" id="84645.A0A498NEL2"/>
<name>A0A498NEL2_LABRO</name>
<reference evidence="7 8" key="1">
    <citation type="submission" date="2018-03" db="EMBL/GenBank/DDBJ databases">
        <title>Draft genome sequence of Rohu Carp (Labeo rohita).</title>
        <authorList>
            <person name="Das P."/>
            <person name="Kushwaha B."/>
            <person name="Joshi C.G."/>
            <person name="Kumar D."/>
            <person name="Nagpure N.S."/>
            <person name="Sahoo L."/>
            <person name="Das S.P."/>
            <person name="Bit A."/>
            <person name="Patnaik S."/>
            <person name="Meher P.K."/>
            <person name="Jayasankar P."/>
            <person name="Koringa P.G."/>
            <person name="Patel N.V."/>
            <person name="Hinsu A.T."/>
            <person name="Kumar R."/>
            <person name="Pandey M."/>
            <person name="Agarwal S."/>
            <person name="Srivastava S."/>
            <person name="Singh M."/>
            <person name="Iquebal M.A."/>
            <person name="Jaiswal S."/>
            <person name="Angadi U.B."/>
            <person name="Kumar N."/>
            <person name="Raza M."/>
            <person name="Shah T.M."/>
            <person name="Rai A."/>
            <person name="Jena J.K."/>
        </authorList>
    </citation>
    <scope>NUCLEOTIDE SEQUENCE [LARGE SCALE GENOMIC DNA]</scope>
    <source>
        <strain evidence="7">DASCIFA01</strain>
        <tissue evidence="7">Testis</tissue>
    </source>
</reference>
<feature type="domain" description="FUZ/MON1/HPS1 third Longin" evidence="6">
    <location>
        <begin position="360"/>
        <end position="430"/>
    </location>
</feature>
<feature type="coiled-coil region" evidence="2">
    <location>
        <begin position="899"/>
        <end position="969"/>
    </location>
</feature>
<accession>A0A498NEL2</accession>
<dbReference type="GO" id="GO:0099152">
    <property type="term" value="P:regulation of neurotransmitter receptor transport, endosome to postsynaptic membrane"/>
    <property type="evidence" value="ECO:0007669"/>
    <property type="project" value="TreeGrafter"/>
</dbReference>
<dbReference type="AlphaFoldDB" id="A0A498NEL2"/>
<sequence>MHRSENRGSWEFQPEDTLTEETGNFPSGLAQANLNGEVKDCLAVSAVDVPGLSYRNEDIMSENWRQHRKHVFVLSEAGKPIYSRYGNEEALSSTMGVMMALVSFVQAGGNMIQSIFSDDHTVVFLQKGPLVFVSVSATHQSEQQLRSELLHVYHQIVSMLTQASITRIFERRKNFDLRRLLFGSEKVLDGLLDAMDSDPSFMLSAVQCLPLPSSSRDALSQILQKAVTPNLVFSFLIANNRLVSIVQEKTVLEDARLKPSDLHLLFNLIRASSAFQAGEIWTPICLPLFNHDGYFYAYVAYLDPPECTVCLVLLSTDKEAFYAMAECKRKIEEAFTSQNALQWVANTQLYCVDDIGVANLKHFLYKPSKMLDHQLPQFTSPEMEVAYRSQEERIRLLDLYRNMHNRIHSTSRPLKLIYHSAGKETLLAWAQLLELRTQNYQLSDELRKNTAELNSVRQKTSNLEKDYVKAQKALNKSKKAQEVDALLSENKMLQGKLHSQEDDFRLQNSTLMQELSKLCSQIEQLELENRRLREGQGLEGPISNPTSGPENAEVLRLQAENSALQKKLKAFQDCADVNDGKAALIDGLAGTNGVQSDASGHSDELSALGNDQVDQMSKQAEITKLQEENAKLSDKLKKKQDSFQRLQVEKEALYNDSRTKIDEIQQRKEEELKSINLRVQKLQTDLMTANQNVAELKEQLQSKQKEHELAIHALKDQIQTVKTQELNLLREQNLALNAELQQRRTEQESFMAQRDDLNSQLQESNRANSRLLEQLTELGLEKDKLQQELEEARKTADKRKVMLDELAIETAQEKSRHKEELSDVRLQHEKEVLSIRARYEKELRGLHEEKNRTEEEIRSQLRDERARTKELEGLQPYVEELKAQVQSMEGTKGWFERRLKEAEETMEKNKLDHAEEIQRLQKDHSLQLESKAAEVEAVRQQVTEMQKEREELNNTISKLKQEIKDTVDGQRILEKKGLEELVLSEISSPSRTQQTGDSSSISSFSYREIMKDGASAPSTSKSNTSSPQSQRPADLSDDEVSELFQRLAEVQQEKWMLEEKVKHLEVSCASMADDICKKSAIIETYVMDSRRDVSGGGAVAHGAQGERGGLSSVLRDLVKPGDENLREMNKKLQNMLEEQLTKNMHLQKDLEVLSQEIVRLSKDGTPAENSKATG</sequence>
<feature type="domain" description="FUZ/MON1/HPS1 second Longin" evidence="5">
    <location>
        <begin position="230"/>
        <end position="331"/>
    </location>
</feature>
<keyword evidence="2" id="KW-0175">Coiled coil</keyword>
<dbReference type="InterPro" id="IPR043972">
    <property type="entry name" value="FUZ/MON1/HPS1_longin_1"/>
</dbReference>
<feature type="coiled-coil region" evidence="2">
    <location>
        <begin position="836"/>
        <end position="863"/>
    </location>
</feature>
<dbReference type="PANTHER" id="PTHR18978">
    <property type="entry name" value="GRIP-1 ASSOCIATED PROTEIN 1"/>
    <property type="match status" value="1"/>
</dbReference>
<dbReference type="GO" id="GO:1905244">
    <property type="term" value="P:regulation of modification of synaptic structure"/>
    <property type="evidence" value="ECO:0007669"/>
    <property type="project" value="TreeGrafter"/>
</dbReference>
<dbReference type="Pfam" id="PF19038">
    <property type="entry name" value="Fuz_longin_3"/>
    <property type="match status" value="1"/>
</dbReference>
<gene>
    <name evidence="7" type="ORF">ROHU_019198</name>
</gene>
<dbReference type="GO" id="GO:0098978">
    <property type="term" value="C:glutamatergic synapse"/>
    <property type="evidence" value="ECO:0007669"/>
    <property type="project" value="TreeGrafter"/>
</dbReference>
<dbReference type="InterPro" id="IPR026204">
    <property type="entry name" value="GRIPAP1"/>
</dbReference>
<keyword evidence="8" id="KW-1185">Reference proteome</keyword>